<organism evidence="1 2">
    <name type="scientific">Priestia megaterium</name>
    <name type="common">Bacillus megaterium</name>
    <dbReference type="NCBI Taxonomy" id="1404"/>
    <lineage>
        <taxon>Bacteria</taxon>
        <taxon>Bacillati</taxon>
        <taxon>Bacillota</taxon>
        <taxon>Bacilli</taxon>
        <taxon>Bacillales</taxon>
        <taxon>Bacillaceae</taxon>
        <taxon>Priestia</taxon>
    </lineage>
</organism>
<protein>
    <submittedName>
        <fullName evidence="1">Uncharacterized protein</fullName>
    </submittedName>
</protein>
<dbReference type="Proteomes" id="UP000501868">
    <property type="component" value="Chromosome"/>
</dbReference>
<proteinExistence type="predicted"/>
<name>A0A6H1P731_PRIMG</name>
<reference evidence="1 2" key="1">
    <citation type="submission" date="2020-04" db="EMBL/GenBank/DDBJ databases">
        <title>Genome-Wide Identification of 5-Methylcytosine Sites in Bacterial Genomes By High-Throughput Sequencing of MspJI Restriction Fragments.</title>
        <authorList>
            <person name="Wu V."/>
        </authorList>
    </citation>
    <scope>NUCLEOTIDE SEQUENCE [LARGE SCALE GENOMIC DNA]</scope>
    <source>
        <strain evidence="1 2">S2</strain>
    </source>
</reference>
<evidence type="ECO:0000313" key="2">
    <source>
        <dbReference type="Proteomes" id="UP000501868"/>
    </source>
</evidence>
<accession>A0A6H1P731</accession>
<sequence>MKTCPYCGSPIERMDHQYYYCDFCCMNIDIRIVKENYERLDVRFRDFVLSAQIDKTTPEIMTLSTFELLYLLKMIRKERNDMYHYMHVFRRAGEESNDFKEAEKESGRDYLYFTKKAFVVENIIRTRLGYVPERITESYLVKYLQNIKNDKKTGPMMIRKQRKEKTVNEKG</sequence>
<gene>
    <name evidence="1" type="ORF">HFZ78_23675</name>
</gene>
<dbReference type="EMBL" id="CP051128">
    <property type="protein sequence ID" value="QIZ09328.1"/>
    <property type="molecule type" value="Genomic_DNA"/>
</dbReference>
<evidence type="ECO:0000313" key="1">
    <source>
        <dbReference type="EMBL" id="QIZ09328.1"/>
    </source>
</evidence>
<dbReference type="AlphaFoldDB" id="A0A6H1P731"/>
<reference evidence="1 2" key="2">
    <citation type="submission" date="2020-04" db="EMBL/GenBank/DDBJ databases">
        <authorList>
            <person name="Fomenkov A."/>
            <person name="Anton B.P."/>
            <person name="Roberts R.J."/>
        </authorList>
    </citation>
    <scope>NUCLEOTIDE SEQUENCE [LARGE SCALE GENOMIC DNA]</scope>
    <source>
        <strain evidence="1 2">S2</strain>
    </source>
</reference>